<comment type="caution">
    <text evidence="5">The sequence shown here is derived from an EMBL/GenBank/DDBJ whole genome shotgun (WGS) entry which is preliminary data.</text>
</comment>
<dbReference type="PANTHER" id="PTHR47691:SF3">
    <property type="entry name" value="HTH-TYPE TRANSCRIPTIONAL REGULATOR RV0890C-RELATED"/>
    <property type="match status" value="1"/>
</dbReference>
<keyword evidence="6" id="KW-1185">Reference proteome</keyword>
<dbReference type="Gene3D" id="1.25.40.10">
    <property type="entry name" value="Tetratricopeptide repeat domain"/>
    <property type="match status" value="1"/>
</dbReference>
<evidence type="ECO:0000256" key="2">
    <source>
        <dbReference type="PROSITE-ProRule" id="PRU01091"/>
    </source>
</evidence>
<dbReference type="Pfam" id="PF00486">
    <property type="entry name" value="Trans_reg_C"/>
    <property type="match status" value="1"/>
</dbReference>
<dbReference type="PROSITE" id="PS51755">
    <property type="entry name" value="OMPR_PHOB"/>
    <property type="match status" value="1"/>
</dbReference>
<dbReference type="InterPro" id="IPR016032">
    <property type="entry name" value="Sig_transdc_resp-reg_C-effctor"/>
</dbReference>
<dbReference type="InterPro" id="IPR001867">
    <property type="entry name" value="OmpR/PhoB-type_DNA-bd"/>
</dbReference>
<dbReference type="GO" id="GO:0003677">
    <property type="term" value="F:DNA binding"/>
    <property type="evidence" value="ECO:0007669"/>
    <property type="project" value="UniProtKB-UniRule"/>
</dbReference>
<evidence type="ECO:0000256" key="1">
    <source>
        <dbReference type="ARBA" id="ARBA00023125"/>
    </source>
</evidence>
<dbReference type="SUPFAM" id="SSF46894">
    <property type="entry name" value="C-terminal effector domain of the bipartite response regulators"/>
    <property type="match status" value="1"/>
</dbReference>
<reference evidence="5" key="1">
    <citation type="submission" date="2020-12" db="EMBL/GenBank/DDBJ databases">
        <title>Bacterial taxonomy.</title>
        <authorList>
            <person name="Pan X."/>
        </authorList>
    </citation>
    <scope>NUCLEOTIDE SEQUENCE</scope>
    <source>
        <strain evidence="5">B2012</strain>
    </source>
</reference>
<evidence type="ECO:0000313" key="6">
    <source>
        <dbReference type="Proteomes" id="UP000609531"/>
    </source>
</evidence>
<sequence length="959" mass="103501">MRDAVQEATYRFEGFELHACRRLLTRDGTPVRVGSRAMELLTILVERAGETVSKQHLMQRAWPDVFVHEDNLKVNIAGLRRLLDGDRRTSMITTVPGRGYRFVAEVRSAATEPLPLATRHADVLPSAPPLVGRAADVAAVAEGLVPGALVTVVGSGGIGKTVVAIVAAGRVLPAFVDGAAFVDLTKVNDGGLVPTVLASALGIGAITDPLASVIHALRTQTKLLIVDNCEHVLPTASAVVDQLIRDVPGLAILATSREPLAIREERLHRLDALRTAPSATHSAADALSYPAVDLFVRRAGERTGYAFTDADAAVVAELCRRIDGIPLAIELAATHTAARTVRDVLAMLDDQLRLLSDGPRRSPPRQQTLLATLDWSYNLLSDDEAAVLAALAVFMGRFDAEAALAVAPPHVAPLAVVDALARLCAKSLLVHEVRDGAITYRLLETTRAYCLERLARGGELATVRRRHAEYVCERLERAAGEWTQRRASEWGAAHGPLLDDLRSAIAWAGQGADPAPMIRLTVAGCTLWNHLSQLGECRDHAARALAAIGAAGLAGSATEMALQAALASATIYTRGLVPEAAEASQRALDLAEHLGDTETALRSLKTLATSDILTGNPLRAVARLEQFADIATADDRSALPDGERLFAIAEYYLGRFDSARRRLEHLATGARDSAGVRPTRFDIEREGVVGCALATVQWLTGFPDTAMRTAAHVVERALLSGHDLSLSNTLALACQIGLWSRRYAEAERYCEMLGELRPESNDMWRQPLMLYARGILACADGASEAGVDLIRQSIAAHESANLLVRTAHYLGTLALELANLGEIGEADRTVQAALDRAVAHNEHWCVPELLRIEALVRRRQNRADAAEAALSSALSRATEMGALSWRLRAANDLARLWLDRGRTDDVRPMLSPIVDAFTEGFEGPDLVAARGLISDRIRTERRDGRRPRSETRSIRSLRG</sequence>
<dbReference type="GO" id="GO:0000160">
    <property type="term" value="P:phosphorelay signal transduction system"/>
    <property type="evidence" value="ECO:0007669"/>
    <property type="project" value="InterPro"/>
</dbReference>
<evidence type="ECO:0000313" key="5">
    <source>
        <dbReference type="EMBL" id="MBJ3777123.1"/>
    </source>
</evidence>
<organism evidence="5 6">
    <name type="scientific">Acuticoccus mangrovi</name>
    <dbReference type="NCBI Taxonomy" id="2796142"/>
    <lineage>
        <taxon>Bacteria</taxon>
        <taxon>Pseudomonadati</taxon>
        <taxon>Pseudomonadota</taxon>
        <taxon>Alphaproteobacteria</taxon>
        <taxon>Hyphomicrobiales</taxon>
        <taxon>Amorphaceae</taxon>
        <taxon>Acuticoccus</taxon>
    </lineage>
</organism>
<dbReference type="PANTHER" id="PTHR47691">
    <property type="entry name" value="REGULATOR-RELATED"/>
    <property type="match status" value="1"/>
</dbReference>
<dbReference type="Gene3D" id="3.40.50.300">
    <property type="entry name" value="P-loop containing nucleotide triphosphate hydrolases"/>
    <property type="match status" value="1"/>
</dbReference>
<dbReference type="Proteomes" id="UP000609531">
    <property type="component" value="Unassembled WGS sequence"/>
</dbReference>
<dbReference type="Gene3D" id="1.10.10.10">
    <property type="entry name" value="Winged helix-like DNA-binding domain superfamily/Winged helix DNA-binding domain"/>
    <property type="match status" value="1"/>
</dbReference>
<feature type="DNA-binding region" description="OmpR/PhoB-type" evidence="2">
    <location>
        <begin position="7"/>
        <end position="104"/>
    </location>
</feature>
<dbReference type="AlphaFoldDB" id="A0A934IIJ4"/>
<name>A0A934IIJ4_9HYPH</name>
<proteinExistence type="predicted"/>
<keyword evidence="1 2" id="KW-0238">DNA-binding</keyword>
<gene>
    <name evidence="5" type="ORF">JCR33_15555</name>
</gene>
<protein>
    <submittedName>
        <fullName evidence="5">Helix-turn-helix transcriptional regulator</fullName>
    </submittedName>
</protein>
<dbReference type="InterPro" id="IPR036388">
    <property type="entry name" value="WH-like_DNA-bd_sf"/>
</dbReference>
<dbReference type="InterPro" id="IPR027417">
    <property type="entry name" value="P-loop_NTPase"/>
</dbReference>
<evidence type="ECO:0000259" key="4">
    <source>
        <dbReference type="PROSITE" id="PS51755"/>
    </source>
</evidence>
<dbReference type="InterPro" id="IPR058852">
    <property type="entry name" value="HTH_77"/>
</dbReference>
<dbReference type="InterPro" id="IPR011990">
    <property type="entry name" value="TPR-like_helical_dom_sf"/>
</dbReference>
<dbReference type="SUPFAM" id="SSF52540">
    <property type="entry name" value="P-loop containing nucleoside triphosphate hydrolases"/>
    <property type="match status" value="1"/>
</dbReference>
<dbReference type="RefSeq" id="WP_198883018.1">
    <property type="nucleotide sequence ID" value="NZ_JAEKJA010000012.1"/>
</dbReference>
<feature type="compositionally biased region" description="Basic and acidic residues" evidence="3">
    <location>
        <begin position="938"/>
        <end position="953"/>
    </location>
</feature>
<feature type="domain" description="OmpR/PhoB-type" evidence="4">
    <location>
        <begin position="7"/>
        <end position="104"/>
    </location>
</feature>
<dbReference type="Pfam" id="PF25872">
    <property type="entry name" value="HTH_77"/>
    <property type="match status" value="1"/>
</dbReference>
<evidence type="ECO:0000256" key="3">
    <source>
        <dbReference type="SAM" id="MobiDB-lite"/>
    </source>
</evidence>
<feature type="region of interest" description="Disordered" evidence="3">
    <location>
        <begin position="938"/>
        <end position="959"/>
    </location>
</feature>
<dbReference type="GO" id="GO:0006355">
    <property type="term" value="P:regulation of DNA-templated transcription"/>
    <property type="evidence" value="ECO:0007669"/>
    <property type="project" value="InterPro"/>
</dbReference>
<accession>A0A934IIJ4</accession>
<dbReference type="SUPFAM" id="SSF48452">
    <property type="entry name" value="TPR-like"/>
    <property type="match status" value="2"/>
</dbReference>
<dbReference type="EMBL" id="JAEKJA010000012">
    <property type="protein sequence ID" value="MBJ3777123.1"/>
    <property type="molecule type" value="Genomic_DNA"/>
</dbReference>
<dbReference type="CDD" id="cd00383">
    <property type="entry name" value="trans_reg_C"/>
    <property type="match status" value="1"/>
</dbReference>
<dbReference type="SMART" id="SM00862">
    <property type="entry name" value="Trans_reg_C"/>
    <property type="match status" value="1"/>
</dbReference>